<evidence type="ECO:0000313" key="4">
    <source>
        <dbReference type="EMBL" id="SLM92483.1"/>
    </source>
</evidence>
<evidence type="ECO:0000256" key="2">
    <source>
        <dbReference type="SAM" id="Phobius"/>
    </source>
</evidence>
<evidence type="ECO:0000256" key="1">
    <source>
        <dbReference type="SAM" id="MobiDB-lite"/>
    </source>
</evidence>
<sequence>MSRADRTALPLAERTAALGRAADLLEGIASDESLGRAREVVERVGGRSALSAEHTVVGFFGATGSGKSSLVNAVVGRDVTRAAVRRPTTSKPVAAIVGEIGSEGLLDWLEVPERHVLDGTGAPLEQAVIAAASPKRGILRRQAAPEGTLPGMILLDLPDMDSVEFANREVVERMTGLVDVIVWVTDPQKYADDVLHRQFVTPFAAHDATTVVVLNQLDRIREADRAGVLASLERLVRLDGLDSAPVLAVSAETKEGVDVLRDRLAAIVAGREASVQRLRADVTAAAVAVRDSAPVGDLPPEVRAGDVKRLTEELSAAARVDAVADAVGKSYRHRAAGQVGWPPLRWIRSLRPDPLRRLGIGQDDQDSTLTHTSMPAPDAATAARASGGVRQFADATSAGAGDVWRGAVRRAARVHEEELPDALDQAIAGADLRARKRAWWWRILDVLQWLALLTAIVGLGWLTLYAVAGYFQLPLPEMMMVDGVGFPLPLPTALIILGLGVGLLLTLAGGTIAALASMAERRRARSLLRERVREVGQKLVVEPVEDVLDLARDTATDLSSAAGEKR</sequence>
<feature type="domain" description="Dynamin N-terminal" evidence="3">
    <location>
        <begin position="57"/>
        <end position="216"/>
    </location>
</feature>
<proteinExistence type="predicted"/>
<feature type="transmembrane region" description="Helical" evidence="2">
    <location>
        <begin position="493"/>
        <end position="519"/>
    </location>
</feature>
<organism evidence="4 5">
    <name type="scientific">Brachybacterium nesterenkovii</name>
    <dbReference type="NCBI Taxonomy" id="47847"/>
    <lineage>
        <taxon>Bacteria</taxon>
        <taxon>Bacillati</taxon>
        <taxon>Actinomycetota</taxon>
        <taxon>Actinomycetes</taxon>
        <taxon>Micrococcales</taxon>
        <taxon>Dermabacteraceae</taxon>
        <taxon>Brachybacterium</taxon>
    </lineage>
</organism>
<keyword evidence="2" id="KW-1133">Transmembrane helix</keyword>
<dbReference type="GO" id="GO:0005829">
    <property type="term" value="C:cytosol"/>
    <property type="evidence" value="ECO:0007669"/>
    <property type="project" value="TreeGrafter"/>
</dbReference>
<dbReference type="GO" id="GO:0019843">
    <property type="term" value="F:rRNA binding"/>
    <property type="evidence" value="ECO:0007669"/>
    <property type="project" value="TreeGrafter"/>
</dbReference>
<evidence type="ECO:0000313" key="5">
    <source>
        <dbReference type="Proteomes" id="UP000195981"/>
    </source>
</evidence>
<gene>
    <name evidence="4" type="ORF">FM110_08370</name>
</gene>
<reference evidence="4 5" key="1">
    <citation type="submission" date="2017-02" db="EMBL/GenBank/DDBJ databases">
        <authorList>
            <person name="Peterson S.W."/>
        </authorList>
    </citation>
    <scope>NUCLEOTIDE SEQUENCE [LARGE SCALE GENOMIC DNA]</scope>
    <source>
        <strain evidence="4 5">CIP104813</strain>
    </source>
</reference>
<dbReference type="GO" id="GO:0000028">
    <property type="term" value="P:ribosomal small subunit assembly"/>
    <property type="evidence" value="ECO:0007669"/>
    <property type="project" value="TreeGrafter"/>
</dbReference>
<dbReference type="Pfam" id="PF00350">
    <property type="entry name" value="Dynamin_N"/>
    <property type="match status" value="1"/>
</dbReference>
<evidence type="ECO:0000259" key="3">
    <source>
        <dbReference type="Pfam" id="PF00350"/>
    </source>
</evidence>
<name>A0A1X6X1V9_9MICO</name>
<dbReference type="InterPro" id="IPR005662">
    <property type="entry name" value="GTPase_Era-like"/>
</dbReference>
<dbReference type="Gene3D" id="3.40.50.300">
    <property type="entry name" value="P-loop containing nucleotide triphosphate hydrolases"/>
    <property type="match status" value="1"/>
</dbReference>
<dbReference type="Proteomes" id="UP000195981">
    <property type="component" value="Unassembled WGS sequence"/>
</dbReference>
<dbReference type="InterPro" id="IPR027417">
    <property type="entry name" value="P-loop_NTPase"/>
</dbReference>
<dbReference type="EMBL" id="FWFG01000068">
    <property type="protein sequence ID" value="SLM92483.1"/>
    <property type="molecule type" value="Genomic_DNA"/>
</dbReference>
<keyword evidence="5" id="KW-1185">Reference proteome</keyword>
<dbReference type="OrthoDB" id="974105at2"/>
<dbReference type="RefSeq" id="WP_087104307.1">
    <property type="nucleotide sequence ID" value="NZ_FWFG01000068.1"/>
</dbReference>
<feature type="transmembrane region" description="Helical" evidence="2">
    <location>
        <begin position="446"/>
        <end position="473"/>
    </location>
</feature>
<feature type="region of interest" description="Disordered" evidence="1">
    <location>
        <begin position="357"/>
        <end position="380"/>
    </location>
</feature>
<protein>
    <submittedName>
        <fullName evidence="4">Putative ABC iron siderophore transporter, fused permease and ATPase domains</fullName>
    </submittedName>
</protein>
<dbReference type="AlphaFoldDB" id="A0A1X6X1V9"/>
<dbReference type="GO" id="GO:0043024">
    <property type="term" value="F:ribosomal small subunit binding"/>
    <property type="evidence" value="ECO:0007669"/>
    <property type="project" value="TreeGrafter"/>
</dbReference>
<keyword evidence="2" id="KW-0812">Transmembrane</keyword>
<accession>A0A1X6X1V9</accession>
<dbReference type="PANTHER" id="PTHR42698:SF1">
    <property type="entry name" value="GTPASE ERA, MITOCHONDRIAL"/>
    <property type="match status" value="1"/>
</dbReference>
<dbReference type="PANTHER" id="PTHR42698">
    <property type="entry name" value="GTPASE ERA"/>
    <property type="match status" value="1"/>
</dbReference>
<dbReference type="InterPro" id="IPR045063">
    <property type="entry name" value="Dynamin_N"/>
</dbReference>
<dbReference type="GO" id="GO:0005525">
    <property type="term" value="F:GTP binding"/>
    <property type="evidence" value="ECO:0007669"/>
    <property type="project" value="InterPro"/>
</dbReference>
<dbReference type="SUPFAM" id="SSF52540">
    <property type="entry name" value="P-loop containing nucleoside triphosphate hydrolases"/>
    <property type="match status" value="1"/>
</dbReference>
<keyword evidence="2" id="KW-0472">Membrane</keyword>